<feature type="transmembrane region" description="Helical" evidence="1">
    <location>
        <begin position="351"/>
        <end position="370"/>
    </location>
</feature>
<evidence type="ECO:0000313" key="2">
    <source>
        <dbReference type="EMBL" id="KAF2182264.1"/>
    </source>
</evidence>
<dbReference type="Proteomes" id="UP000800200">
    <property type="component" value="Unassembled WGS sequence"/>
</dbReference>
<feature type="transmembrane region" description="Helical" evidence="1">
    <location>
        <begin position="632"/>
        <end position="650"/>
    </location>
</feature>
<proteinExistence type="predicted"/>
<dbReference type="AlphaFoldDB" id="A0A6A6DRP7"/>
<protein>
    <submittedName>
        <fullName evidence="2">Uncharacterized protein</fullName>
    </submittedName>
</protein>
<name>A0A6A6DRP7_9PEZI</name>
<feature type="transmembrane region" description="Helical" evidence="1">
    <location>
        <begin position="272"/>
        <end position="292"/>
    </location>
</feature>
<reference evidence="2" key="1">
    <citation type="journal article" date="2020" name="Stud. Mycol.">
        <title>101 Dothideomycetes genomes: a test case for predicting lifestyles and emergence of pathogens.</title>
        <authorList>
            <person name="Haridas S."/>
            <person name="Albert R."/>
            <person name="Binder M."/>
            <person name="Bloem J."/>
            <person name="Labutti K."/>
            <person name="Salamov A."/>
            <person name="Andreopoulos B."/>
            <person name="Baker S."/>
            <person name="Barry K."/>
            <person name="Bills G."/>
            <person name="Bluhm B."/>
            <person name="Cannon C."/>
            <person name="Castanera R."/>
            <person name="Culley D."/>
            <person name="Daum C."/>
            <person name="Ezra D."/>
            <person name="Gonzalez J."/>
            <person name="Henrissat B."/>
            <person name="Kuo A."/>
            <person name="Liang C."/>
            <person name="Lipzen A."/>
            <person name="Lutzoni F."/>
            <person name="Magnuson J."/>
            <person name="Mondo S."/>
            <person name="Nolan M."/>
            <person name="Ohm R."/>
            <person name="Pangilinan J."/>
            <person name="Park H.-J."/>
            <person name="Ramirez L."/>
            <person name="Alfaro M."/>
            <person name="Sun H."/>
            <person name="Tritt A."/>
            <person name="Yoshinaga Y."/>
            <person name="Zwiers L.-H."/>
            <person name="Turgeon B."/>
            <person name="Goodwin S."/>
            <person name="Spatafora J."/>
            <person name="Crous P."/>
            <person name="Grigoriev I."/>
        </authorList>
    </citation>
    <scope>NUCLEOTIDE SEQUENCE</scope>
    <source>
        <strain evidence="2">CBS 207.26</strain>
    </source>
</reference>
<keyword evidence="1" id="KW-1133">Transmembrane helix</keyword>
<evidence type="ECO:0000256" key="1">
    <source>
        <dbReference type="SAM" id="Phobius"/>
    </source>
</evidence>
<keyword evidence="1" id="KW-0812">Transmembrane</keyword>
<sequence>MLSQLLSLASLSGLPIRALRGSADHVVAIAIIRLLPTIPTIFSDAWMITAPGPPVQRLVLGHCMVSILTWGWMFGAVGHQVTNDPTFYDKYPSLSGTSVLPAATTALGYYKITGTQLDTSLLRPILATTTATSTSTRGAGVVEFFSAVKSGAPACVQNMPSVCPGLYSNASECYVRHAVPEPKDCFCVNVWDESCEGICTAREQPALYLRYIKGACSKRYSSSGTPKPPFADYQFYQSLAYKNLFPWTWNVTSQMAGSATVYPKSPNCPSRFAKLGSFAIINLVKLLSLAFLGRRTVVKYLTCKKCGRKGSPWWIFTPLLSTGLSVGITFYNASLVHHTRGYSSTPSAQLALLWLCRPRIAWLAIILGHIQLKKGMYVSLAASTALSEILEQGLTFVYMGRTAHFAHIRGYYLVYQINGVVIPKGRAALIMYSGAILWIVSIGFVILVTIWTFLGLGNLFKTLASRIFGQTKEAPEATRQVARNMGRTFSEYFSAWAANLRASIRQSVHLRVAERMQRNRVMDHLRLSQTLHRALNLVRITQRRIDMPSQQEELQQSSPVELSQEPPFPQHQTNRRALLVTESNWLKEMGLSPRALIKLRFILGWMVFPFIAQWLFWYGFVDLADDLYCPPHIWTLTILWCISALVTPVLQSAV</sequence>
<accession>A0A6A6DRP7</accession>
<gene>
    <name evidence="2" type="ORF">K469DRAFT_752339</name>
</gene>
<feature type="transmembrane region" description="Helical" evidence="1">
    <location>
        <begin position="435"/>
        <end position="456"/>
    </location>
</feature>
<keyword evidence="1" id="KW-0472">Membrane</keyword>
<dbReference type="OrthoDB" id="3525430at2759"/>
<feature type="transmembrane region" description="Helical" evidence="1">
    <location>
        <begin position="313"/>
        <end position="331"/>
    </location>
</feature>
<keyword evidence="3" id="KW-1185">Reference proteome</keyword>
<organism evidence="2 3">
    <name type="scientific">Zopfia rhizophila CBS 207.26</name>
    <dbReference type="NCBI Taxonomy" id="1314779"/>
    <lineage>
        <taxon>Eukaryota</taxon>
        <taxon>Fungi</taxon>
        <taxon>Dikarya</taxon>
        <taxon>Ascomycota</taxon>
        <taxon>Pezizomycotina</taxon>
        <taxon>Dothideomycetes</taxon>
        <taxon>Dothideomycetes incertae sedis</taxon>
        <taxon>Zopfiaceae</taxon>
        <taxon>Zopfia</taxon>
    </lineage>
</organism>
<feature type="transmembrane region" description="Helical" evidence="1">
    <location>
        <begin position="599"/>
        <end position="620"/>
    </location>
</feature>
<dbReference type="EMBL" id="ML994649">
    <property type="protein sequence ID" value="KAF2182264.1"/>
    <property type="molecule type" value="Genomic_DNA"/>
</dbReference>
<evidence type="ECO:0000313" key="3">
    <source>
        <dbReference type="Proteomes" id="UP000800200"/>
    </source>
</evidence>